<dbReference type="OrthoDB" id="5989898at2759"/>
<sequence length="58" mass="7033">MSRAVRAETRSRAKEDIKRVISAIDKVRKWEKRWVAIEDTTMKIFKWVPGLYEYYLTI</sequence>
<protein>
    <submittedName>
        <fullName evidence="2 3">Uncharacterized protein</fullName>
    </submittedName>
</protein>
<dbReference type="GeneID" id="20213428"/>
<dbReference type="eggNOG" id="KOG4095">
    <property type="taxonomic scope" value="Eukaryota"/>
</dbReference>
<dbReference type="PANTHER" id="PTHR12767:SF9">
    <property type="entry name" value="BCL7-LIKE"/>
    <property type="match status" value="1"/>
</dbReference>
<keyword evidence="4" id="KW-1185">Reference proteome</keyword>
<organism evidence="3 4">
    <name type="scientific">Helobdella robusta</name>
    <name type="common">Californian leech</name>
    <dbReference type="NCBI Taxonomy" id="6412"/>
    <lineage>
        <taxon>Eukaryota</taxon>
        <taxon>Metazoa</taxon>
        <taxon>Spiralia</taxon>
        <taxon>Lophotrochozoa</taxon>
        <taxon>Annelida</taxon>
        <taxon>Clitellata</taxon>
        <taxon>Hirudinea</taxon>
        <taxon>Rhynchobdellida</taxon>
        <taxon>Glossiphoniidae</taxon>
        <taxon>Helobdella</taxon>
    </lineage>
</organism>
<dbReference type="PANTHER" id="PTHR12767">
    <property type="entry name" value="BCL7 RELATED"/>
    <property type="match status" value="1"/>
</dbReference>
<evidence type="ECO:0000256" key="1">
    <source>
        <dbReference type="ARBA" id="ARBA00010326"/>
    </source>
</evidence>
<dbReference type="STRING" id="6412.T1FX80"/>
<dbReference type="CTD" id="20213428"/>
<dbReference type="EMBL" id="AMQM01000037">
    <property type="status" value="NOT_ANNOTATED_CDS"/>
    <property type="molecule type" value="Genomic_DNA"/>
</dbReference>
<evidence type="ECO:0000313" key="3">
    <source>
        <dbReference type="EnsemblMetazoa" id="HelroP62928"/>
    </source>
</evidence>
<dbReference type="OMA" id="YEYYLTI"/>
<dbReference type="InterPro" id="IPR006804">
    <property type="entry name" value="BCL7"/>
</dbReference>
<name>T1FX80_HELRO</name>
<dbReference type="EMBL" id="KB095811">
    <property type="protein sequence ID" value="ESO12036.1"/>
    <property type="molecule type" value="Genomic_DNA"/>
</dbReference>
<gene>
    <name evidence="3" type="primary">20213428</name>
    <name evidence="2" type="ORF">HELRODRAFT_62928</name>
</gene>
<dbReference type="EnsemblMetazoa" id="HelroT62928">
    <property type="protein sequence ID" value="HelroP62928"/>
    <property type="gene ID" value="HelroG62928"/>
</dbReference>
<reference evidence="2 4" key="2">
    <citation type="journal article" date="2013" name="Nature">
        <title>Insights into bilaterian evolution from three spiralian genomes.</title>
        <authorList>
            <person name="Simakov O."/>
            <person name="Marletaz F."/>
            <person name="Cho S.J."/>
            <person name="Edsinger-Gonzales E."/>
            <person name="Havlak P."/>
            <person name="Hellsten U."/>
            <person name="Kuo D.H."/>
            <person name="Larsson T."/>
            <person name="Lv J."/>
            <person name="Arendt D."/>
            <person name="Savage R."/>
            <person name="Osoegawa K."/>
            <person name="de Jong P."/>
            <person name="Grimwood J."/>
            <person name="Chapman J.A."/>
            <person name="Shapiro H."/>
            <person name="Aerts A."/>
            <person name="Otillar R.P."/>
            <person name="Terry A.Y."/>
            <person name="Boore J.L."/>
            <person name="Grigoriev I.V."/>
            <person name="Lindberg D.R."/>
            <person name="Seaver E.C."/>
            <person name="Weisblat D.A."/>
            <person name="Putnam N.H."/>
            <person name="Rokhsar D.S."/>
        </authorList>
    </citation>
    <scope>NUCLEOTIDE SEQUENCE</scope>
</reference>
<accession>T1FX80</accession>
<dbReference type="HOGENOM" id="CLU_197698_0_0_1"/>
<comment type="similarity">
    <text evidence="1">Belongs to the BCL7 family.</text>
</comment>
<reference evidence="4" key="1">
    <citation type="submission" date="2012-12" db="EMBL/GenBank/DDBJ databases">
        <authorList>
            <person name="Hellsten U."/>
            <person name="Grimwood J."/>
            <person name="Chapman J.A."/>
            <person name="Shapiro H."/>
            <person name="Aerts A."/>
            <person name="Otillar R.P."/>
            <person name="Terry A.Y."/>
            <person name="Boore J.L."/>
            <person name="Simakov O."/>
            <person name="Marletaz F."/>
            <person name="Cho S.-J."/>
            <person name="Edsinger-Gonzales E."/>
            <person name="Havlak P."/>
            <person name="Kuo D.-H."/>
            <person name="Larsson T."/>
            <person name="Lv J."/>
            <person name="Arendt D."/>
            <person name="Savage R."/>
            <person name="Osoegawa K."/>
            <person name="de Jong P."/>
            <person name="Lindberg D.R."/>
            <person name="Seaver E.C."/>
            <person name="Weisblat D.A."/>
            <person name="Putnam N.H."/>
            <person name="Grigoriev I.V."/>
            <person name="Rokhsar D.S."/>
        </authorList>
    </citation>
    <scope>NUCLEOTIDE SEQUENCE</scope>
</reference>
<dbReference type="AlphaFoldDB" id="T1FX80"/>
<evidence type="ECO:0000313" key="4">
    <source>
        <dbReference type="Proteomes" id="UP000015101"/>
    </source>
</evidence>
<reference evidence="3" key="3">
    <citation type="submission" date="2015-06" db="UniProtKB">
        <authorList>
            <consortium name="EnsemblMetazoa"/>
        </authorList>
    </citation>
    <scope>IDENTIFICATION</scope>
</reference>
<evidence type="ECO:0000313" key="2">
    <source>
        <dbReference type="EMBL" id="ESO12036.1"/>
    </source>
</evidence>
<dbReference type="KEGG" id="hro:HELRODRAFT_62928"/>
<dbReference type="RefSeq" id="XP_009008756.1">
    <property type="nucleotide sequence ID" value="XM_009010508.1"/>
</dbReference>
<dbReference type="InParanoid" id="T1FX80"/>
<dbReference type="Proteomes" id="UP000015101">
    <property type="component" value="Unassembled WGS sequence"/>
</dbReference>
<dbReference type="Pfam" id="PF04714">
    <property type="entry name" value="BCL_N"/>
    <property type="match status" value="1"/>
</dbReference>
<proteinExistence type="inferred from homology"/>